<evidence type="ECO:0000313" key="3">
    <source>
        <dbReference type="Proteomes" id="UP001233360"/>
    </source>
</evidence>
<comment type="caution">
    <text evidence="2">The sequence shown here is derived from an EMBL/GenBank/DDBJ whole genome shotgun (WGS) entry which is preliminary data.</text>
</comment>
<evidence type="ECO:0000256" key="1">
    <source>
        <dbReference type="SAM" id="SignalP"/>
    </source>
</evidence>
<dbReference type="Proteomes" id="UP001233360">
    <property type="component" value="Unassembled WGS sequence"/>
</dbReference>
<keyword evidence="3" id="KW-1185">Reference proteome</keyword>
<dbReference type="EMBL" id="JAUTBK010000002">
    <property type="protein sequence ID" value="MDQ1208065.1"/>
    <property type="molecule type" value="Genomic_DNA"/>
</dbReference>
<dbReference type="PANTHER" id="PTHR36920:SF1">
    <property type="entry name" value="OUTER MEMBRANE PROTEIN W"/>
    <property type="match status" value="1"/>
</dbReference>
<organism evidence="2 3">
    <name type="scientific">Acinetobacter baylyi</name>
    <dbReference type="NCBI Taxonomy" id="202950"/>
    <lineage>
        <taxon>Bacteria</taxon>
        <taxon>Pseudomonadati</taxon>
        <taxon>Pseudomonadota</taxon>
        <taxon>Gammaproteobacteria</taxon>
        <taxon>Moraxellales</taxon>
        <taxon>Moraxellaceae</taxon>
        <taxon>Acinetobacter</taxon>
    </lineage>
</organism>
<dbReference type="Pfam" id="PF03922">
    <property type="entry name" value="OmpW"/>
    <property type="match status" value="1"/>
</dbReference>
<feature type="signal peptide" evidence="1">
    <location>
        <begin position="1"/>
        <end position="27"/>
    </location>
</feature>
<name>A0ABU0UU46_ACIBI</name>
<sequence>MGRILMKKLTTALLPLALLVTSFGAQAATSDGNNFAVSAGWAHIMPQGTKQGVQSTSNNPNIPSGFNSAAGFELDNTDTAEFKFDYLVNDNVSLGLVLGVPPTLDIQGKGTLLGSLDLNKKVGEVKVYSPVITGKYTFGEASNKFRPYAGAGFMYAHFSDFELSSDVTNDPVFKALQGSITNVKIKDAVAPVAFIGADYNINPNWFVTGAVSYVHLNTRAKLDLNGTHPLAGKFTVNGESKIEINPIVTYLGVGYRF</sequence>
<protein>
    <submittedName>
        <fullName evidence="2">Outer membrane protein</fullName>
    </submittedName>
</protein>
<dbReference type="InterPro" id="IPR011250">
    <property type="entry name" value="OMP/PagP_B-barrel"/>
</dbReference>
<proteinExistence type="predicted"/>
<dbReference type="Gene3D" id="2.40.160.20">
    <property type="match status" value="1"/>
</dbReference>
<gene>
    <name evidence="2" type="ORF">QE380_000988</name>
</gene>
<keyword evidence="1" id="KW-0732">Signal</keyword>
<evidence type="ECO:0000313" key="2">
    <source>
        <dbReference type="EMBL" id="MDQ1208065.1"/>
    </source>
</evidence>
<dbReference type="PANTHER" id="PTHR36920">
    <property type="match status" value="1"/>
</dbReference>
<dbReference type="InterPro" id="IPR005618">
    <property type="entry name" value="OMPW"/>
</dbReference>
<reference evidence="2 3" key="1">
    <citation type="submission" date="2023-07" db="EMBL/GenBank/DDBJ databases">
        <title>Functional and genomic diversity of the sorghum phyllosphere microbiome.</title>
        <authorList>
            <person name="Shade A."/>
        </authorList>
    </citation>
    <scope>NUCLEOTIDE SEQUENCE [LARGE SCALE GENOMIC DNA]</scope>
    <source>
        <strain evidence="2 3">SORGH_AS_0887</strain>
    </source>
</reference>
<dbReference type="SUPFAM" id="SSF56925">
    <property type="entry name" value="OMPA-like"/>
    <property type="match status" value="1"/>
</dbReference>
<accession>A0ABU0UU46</accession>
<feature type="chain" id="PRO_5045409801" evidence="1">
    <location>
        <begin position="28"/>
        <end position="257"/>
    </location>
</feature>